<reference evidence="2" key="1">
    <citation type="submission" date="2015-04" db="EMBL/GenBank/DDBJ databases">
        <title>Physiological reanalysis, assessment of diazotrophy, and genome sequences of multiple isolates of Streptomyces thermoautotrophicus.</title>
        <authorList>
            <person name="MacKellar D.C."/>
            <person name="Lieber L."/>
            <person name="Norman J."/>
            <person name="Bolger A."/>
            <person name="Tobin C."/>
            <person name="Murray J.W."/>
            <person name="Chang R."/>
            <person name="Ford T."/>
            <person name="Nguyen P.Q."/>
            <person name="Woodward J."/>
            <person name="Permingeat H."/>
            <person name="Joshi N.S."/>
            <person name="Silver P.A."/>
            <person name="Usadel B."/>
            <person name="Rutherford A.W."/>
            <person name="Friesen M."/>
            <person name="Prell J."/>
        </authorList>
    </citation>
    <scope>NUCLEOTIDE SEQUENCE [LARGE SCALE GENOMIC DNA]</scope>
    <source>
        <strain evidence="2">H1</strain>
    </source>
</reference>
<evidence type="ECO:0008006" key="3">
    <source>
        <dbReference type="Google" id="ProtNLM"/>
    </source>
</evidence>
<organism evidence="1 2">
    <name type="scientific">Carbonactinospora thermoautotrophica</name>
    <dbReference type="NCBI Taxonomy" id="1469144"/>
    <lineage>
        <taxon>Bacteria</taxon>
        <taxon>Bacillati</taxon>
        <taxon>Actinomycetota</taxon>
        <taxon>Actinomycetes</taxon>
        <taxon>Kitasatosporales</taxon>
        <taxon>Carbonactinosporaceae</taxon>
        <taxon>Carbonactinospora</taxon>
    </lineage>
</organism>
<proteinExistence type="predicted"/>
<dbReference type="InterPro" id="IPR001387">
    <property type="entry name" value="Cro/C1-type_HTH"/>
</dbReference>
<dbReference type="AlphaFoldDB" id="A0A132MTC2"/>
<dbReference type="EMBL" id="LAXD01000001">
    <property type="protein sequence ID" value="KWX01091.1"/>
    <property type="molecule type" value="Genomic_DNA"/>
</dbReference>
<dbReference type="STRING" id="1469144.LI90_2119"/>
<evidence type="ECO:0000313" key="2">
    <source>
        <dbReference type="Proteomes" id="UP000070188"/>
    </source>
</evidence>
<dbReference type="Gene3D" id="1.10.260.40">
    <property type="entry name" value="lambda repressor-like DNA-binding domains"/>
    <property type="match status" value="1"/>
</dbReference>
<gene>
    <name evidence="1" type="ORF">LI90_2119</name>
</gene>
<dbReference type="InterPro" id="IPR010982">
    <property type="entry name" value="Lambda_DNA-bd_dom_sf"/>
</dbReference>
<name>A0A132MTC2_9ACTN</name>
<dbReference type="GO" id="GO:0003677">
    <property type="term" value="F:DNA binding"/>
    <property type="evidence" value="ECO:0007669"/>
    <property type="project" value="InterPro"/>
</dbReference>
<comment type="caution">
    <text evidence="1">The sequence shown here is derived from an EMBL/GenBank/DDBJ whole genome shotgun (WGS) entry which is preliminary data.</text>
</comment>
<dbReference type="RefSeq" id="WP_066887280.1">
    <property type="nucleotide sequence ID" value="NZ_LAXD01000001.1"/>
</dbReference>
<protein>
    <recommendedName>
        <fullName evidence="3">HTH cro/C1-type domain-containing protein</fullName>
    </recommendedName>
</protein>
<dbReference type="Proteomes" id="UP000070188">
    <property type="component" value="Unassembled WGS sequence"/>
</dbReference>
<dbReference type="OrthoDB" id="4526040at2"/>
<accession>A0A132MTC2</accession>
<keyword evidence="2" id="KW-1185">Reference proteome</keyword>
<sequence>MPDTTTAAARTPNLVLRSIRHQMCLSQAEFAEEIVRVAREMGLSLACDEKRVGRWERGEVRWPQPAYRRVLKALTGRPAQELGFVPPYEETLA</sequence>
<evidence type="ECO:0000313" key="1">
    <source>
        <dbReference type="EMBL" id="KWX01091.1"/>
    </source>
</evidence>
<dbReference type="PATRIC" id="fig|1469144.10.peg.2299"/>
<dbReference type="CDD" id="cd00093">
    <property type="entry name" value="HTH_XRE"/>
    <property type="match status" value="1"/>
</dbReference>